<keyword evidence="1" id="KW-0472">Membrane</keyword>
<evidence type="ECO:0000313" key="3">
    <source>
        <dbReference type="Proteomes" id="UP000324260"/>
    </source>
</evidence>
<dbReference type="AlphaFoldDB" id="A0A5D9CK80"/>
<keyword evidence="1" id="KW-1133">Transmembrane helix</keyword>
<dbReference type="RefSeq" id="WP_149323524.1">
    <property type="nucleotide sequence ID" value="NZ_JARWAH010000002.1"/>
</dbReference>
<sequence length="183" mass="18420">MTTQGMATNSTVSVVRGRIVLGAVGMVAAMLVGMGVEEAQGQQNLRPGVRPGEVIILREVEPAAFGQSDRVGGPIRARADLRRNTELNETVTHETQRQLSGVRAVALTDARAAGISSGNSLGMPQLHRALGTDVSGRSNAAQVRSGQAAGSLGGGSAGGGVVGITSGLAGTIKGALSPLTGER</sequence>
<comment type="caution">
    <text evidence="2">The sequence shown here is derived from an EMBL/GenBank/DDBJ whole genome shotgun (WGS) entry which is preliminary data.</text>
</comment>
<dbReference type="OrthoDB" id="6174303at2"/>
<proteinExistence type="predicted"/>
<dbReference type="Proteomes" id="UP000324260">
    <property type="component" value="Unassembled WGS sequence"/>
</dbReference>
<dbReference type="EMBL" id="VTPU01000025">
    <property type="protein sequence ID" value="TZG31592.1"/>
    <property type="molecule type" value="Genomic_DNA"/>
</dbReference>
<keyword evidence="3" id="KW-1185">Reference proteome</keyword>
<keyword evidence="1" id="KW-0812">Transmembrane</keyword>
<protein>
    <submittedName>
        <fullName evidence="2">Uncharacterized protein</fullName>
    </submittedName>
</protein>
<evidence type="ECO:0000256" key="1">
    <source>
        <dbReference type="SAM" id="Phobius"/>
    </source>
</evidence>
<organism evidence="2 3">
    <name type="scientific">Halomonas eurihalina</name>
    <dbReference type="NCBI Taxonomy" id="42566"/>
    <lineage>
        <taxon>Bacteria</taxon>
        <taxon>Pseudomonadati</taxon>
        <taxon>Pseudomonadota</taxon>
        <taxon>Gammaproteobacteria</taxon>
        <taxon>Oceanospirillales</taxon>
        <taxon>Halomonadaceae</taxon>
        <taxon>Halomonas</taxon>
    </lineage>
</organism>
<gene>
    <name evidence="2" type="ORF">FZZ93_17200</name>
</gene>
<name>A0A5D9CK80_HALER</name>
<feature type="transmembrane region" description="Helical" evidence="1">
    <location>
        <begin position="19"/>
        <end position="36"/>
    </location>
</feature>
<reference evidence="2 3" key="1">
    <citation type="submission" date="2019-08" db="EMBL/GenBank/DDBJ databases">
        <title>Draft Genome Sequence of Halomonas eurihalina Isolated from Preserved Hide-surface.</title>
        <authorList>
            <person name="Hussain S.A."/>
            <person name="Xu A."/>
            <person name="Sarker M."/>
            <person name="Sommers C."/>
        </authorList>
    </citation>
    <scope>NUCLEOTIDE SEQUENCE [LARGE SCALE GENOMIC DNA]</scope>
    <source>
        <strain evidence="2 3">MS1</strain>
    </source>
</reference>
<accession>A0A5D9CK80</accession>
<evidence type="ECO:0000313" key="2">
    <source>
        <dbReference type="EMBL" id="TZG31592.1"/>
    </source>
</evidence>